<keyword evidence="2" id="KW-1185">Reference proteome</keyword>
<dbReference type="EMBL" id="CADIJX010000003">
    <property type="protein sequence ID" value="CAB3647292.1"/>
    <property type="molecule type" value="Genomic_DNA"/>
</dbReference>
<gene>
    <name evidence="1" type="ORF">LMG3431_02556</name>
</gene>
<protein>
    <recommendedName>
        <fullName evidence="3">Energy transducer TonB</fullName>
    </recommendedName>
</protein>
<evidence type="ECO:0000313" key="1">
    <source>
        <dbReference type="EMBL" id="CAB3647292.1"/>
    </source>
</evidence>
<organism evidence="1 2">
    <name type="scientific">Achromobacter pestifer</name>
    <dbReference type="NCBI Taxonomy" id="1353889"/>
    <lineage>
        <taxon>Bacteria</taxon>
        <taxon>Pseudomonadati</taxon>
        <taxon>Pseudomonadota</taxon>
        <taxon>Betaproteobacteria</taxon>
        <taxon>Burkholderiales</taxon>
        <taxon>Alcaligenaceae</taxon>
        <taxon>Achromobacter</taxon>
    </lineage>
</organism>
<reference evidence="1 2" key="1">
    <citation type="submission" date="2020-04" db="EMBL/GenBank/DDBJ databases">
        <authorList>
            <person name="De Canck E."/>
        </authorList>
    </citation>
    <scope>NUCLEOTIDE SEQUENCE [LARGE SCALE GENOMIC DNA]</scope>
    <source>
        <strain evidence="1 2">LMG 3431</strain>
    </source>
</reference>
<sequence>MAYAGQVKARIETALSTLDDTVTQRLRAAEPQAGAAQSWVARVWVDRHGTLSGLELDEQAGSAVERELRALLVGMPIGESPPEKLRLPIIMRLDWTEAPPPGNAEGTPPVVPH</sequence>
<dbReference type="Proteomes" id="UP000494108">
    <property type="component" value="Unassembled WGS sequence"/>
</dbReference>
<evidence type="ECO:0008006" key="3">
    <source>
        <dbReference type="Google" id="ProtNLM"/>
    </source>
</evidence>
<name>A0A6S6Z2Q1_9BURK</name>
<accession>A0A6S6Z2Q1</accession>
<evidence type="ECO:0000313" key="2">
    <source>
        <dbReference type="Proteomes" id="UP000494108"/>
    </source>
</evidence>
<proteinExistence type="predicted"/>
<dbReference type="AlphaFoldDB" id="A0A6S6Z2Q1"/>